<protein>
    <submittedName>
        <fullName evidence="2">Uncharacterized protein</fullName>
    </submittedName>
</protein>
<name>A0ABQ4BWV4_9ACTN</name>
<dbReference type="Proteomes" id="UP000624325">
    <property type="component" value="Unassembled WGS sequence"/>
</dbReference>
<feature type="region of interest" description="Disordered" evidence="1">
    <location>
        <begin position="24"/>
        <end position="59"/>
    </location>
</feature>
<evidence type="ECO:0000313" key="2">
    <source>
        <dbReference type="EMBL" id="GIF54535.1"/>
    </source>
</evidence>
<evidence type="ECO:0000313" key="3">
    <source>
        <dbReference type="Proteomes" id="UP000624325"/>
    </source>
</evidence>
<accession>A0ABQ4BWV4</accession>
<keyword evidence="3" id="KW-1185">Reference proteome</keyword>
<gene>
    <name evidence="2" type="ORF">Air01nite_06300</name>
</gene>
<comment type="caution">
    <text evidence="2">The sequence shown here is derived from an EMBL/GenBank/DDBJ whole genome shotgun (WGS) entry which is preliminary data.</text>
</comment>
<organism evidence="2 3">
    <name type="scientific">Asanoa iriomotensis</name>
    <dbReference type="NCBI Taxonomy" id="234613"/>
    <lineage>
        <taxon>Bacteria</taxon>
        <taxon>Bacillati</taxon>
        <taxon>Actinomycetota</taxon>
        <taxon>Actinomycetes</taxon>
        <taxon>Micromonosporales</taxon>
        <taxon>Micromonosporaceae</taxon>
        <taxon>Asanoa</taxon>
    </lineage>
</organism>
<proteinExistence type="predicted"/>
<evidence type="ECO:0000256" key="1">
    <source>
        <dbReference type="SAM" id="MobiDB-lite"/>
    </source>
</evidence>
<dbReference type="EMBL" id="BONC01000003">
    <property type="protein sequence ID" value="GIF54535.1"/>
    <property type="molecule type" value="Genomic_DNA"/>
</dbReference>
<sequence length="59" mass="6271">MPQNPRVPVLAVRFVGERRSAQIARSLVDEPQQAPDPAGDRWSPRAPTGVPGLVDAPGS</sequence>
<reference evidence="2 3" key="1">
    <citation type="submission" date="2021-01" db="EMBL/GenBank/DDBJ databases">
        <title>Whole genome shotgun sequence of Asanoa iriomotensis NBRC 100142.</title>
        <authorList>
            <person name="Komaki H."/>
            <person name="Tamura T."/>
        </authorList>
    </citation>
    <scope>NUCLEOTIDE SEQUENCE [LARGE SCALE GENOMIC DNA]</scope>
    <source>
        <strain evidence="2 3">NBRC 100142</strain>
    </source>
</reference>